<dbReference type="Proteomes" id="UP000190074">
    <property type="component" value="Unassembled WGS sequence"/>
</dbReference>
<protein>
    <submittedName>
        <fullName evidence="1">TetR family transcriptional regulator</fullName>
    </submittedName>
</protein>
<dbReference type="AlphaFoldDB" id="A0A1T6I6K1"/>
<reference evidence="1 2" key="1">
    <citation type="submission" date="2016-11" db="EMBL/GenBank/DDBJ databases">
        <authorList>
            <consortium name="Pathogen Informatics"/>
        </authorList>
    </citation>
    <scope>NUCLEOTIDE SEQUENCE [LARGE SCALE GENOMIC DNA]</scope>
    <source>
        <strain evidence="1 2">911</strain>
    </source>
</reference>
<gene>
    <name evidence="1" type="ORF">SAMEA2259716_04173</name>
</gene>
<evidence type="ECO:0000313" key="2">
    <source>
        <dbReference type="Proteomes" id="UP000190074"/>
    </source>
</evidence>
<dbReference type="EMBL" id="FVGW01000008">
    <property type="protein sequence ID" value="SKM46861.1"/>
    <property type="molecule type" value="Genomic_DNA"/>
</dbReference>
<name>A0A1T6I6K1_9MYCO</name>
<sequence length="168" mass="18291">MSRKTFYALYPSKEEVFLDAYQTLGALLRKLGLGAVPDEHHSGGIDRLHGSIRALLETMAANGSATRMFYLEALGAGTRVRSRRNEAIDQFVDAAVPGLQALRADLEPGLPRLSRQLCHLIVAASIELITEFLADHDPAELPRLVPDLIETVRAIATPNHSALDSPPT</sequence>
<evidence type="ECO:0000313" key="1">
    <source>
        <dbReference type="EMBL" id="SKM46861.1"/>
    </source>
</evidence>
<accession>A0A1T6I6K1</accession>
<dbReference type="Gene3D" id="1.10.357.10">
    <property type="entry name" value="Tetracycline Repressor, domain 2"/>
    <property type="match status" value="1"/>
</dbReference>
<proteinExistence type="predicted"/>
<organism evidence="1 2">
    <name type="scientific">Mycobacteroides abscessus subsp. massiliense</name>
    <dbReference type="NCBI Taxonomy" id="1962118"/>
    <lineage>
        <taxon>Bacteria</taxon>
        <taxon>Bacillati</taxon>
        <taxon>Actinomycetota</taxon>
        <taxon>Actinomycetes</taxon>
        <taxon>Mycobacteriales</taxon>
        <taxon>Mycobacteriaceae</taxon>
        <taxon>Mycobacteroides</taxon>
        <taxon>Mycobacteroides abscessus</taxon>
    </lineage>
</organism>